<comment type="caution">
    <text evidence="2">The sequence shown here is derived from an EMBL/GenBank/DDBJ whole genome shotgun (WGS) entry which is preliminary data.</text>
</comment>
<name>A0A7W3WRG7_9ACTN</name>
<dbReference type="AlphaFoldDB" id="A0A7W3WRG7"/>
<dbReference type="EMBL" id="JABJWZ010000455">
    <property type="protein sequence ID" value="MBB1256785.1"/>
    <property type="molecule type" value="Genomic_DNA"/>
</dbReference>
<evidence type="ECO:0000313" key="3">
    <source>
        <dbReference type="Proteomes" id="UP000525686"/>
    </source>
</evidence>
<dbReference type="Gene3D" id="3.10.180.10">
    <property type="entry name" value="2,3-Dihydroxybiphenyl 1,2-Dioxygenase, domain 1"/>
    <property type="match status" value="1"/>
</dbReference>
<dbReference type="PIRSF" id="PIRSF021700">
    <property type="entry name" value="3_dmu_93_MTrfase"/>
    <property type="match status" value="1"/>
</dbReference>
<organism evidence="2 3">
    <name type="scientific">Streptomyces alkaliterrae</name>
    <dbReference type="NCBI Taxonomy" id="2213162"/>
    <lineage>
        <taxon>Bacteria</taxon>
        <taxon>Bacillati</taxon>
        <taxon>Actinomycetota</taxon>
        <taxon>Actinomycetes</taxon>
        <taxon>Kitasatosporales</taxon>
        <taxon>Streptomycetaceae</taxon>
        <taxon>Streptomyces</taxon>
    </lineage>
</organism>
<reference evidence="3" key="1">
    <citation type="submission" date="2020-05" db="EMBL/GenBank/DDBJ databases">
        <title>Classification of alakaliphilic streptomycetes isolated from an alkaline soil next to Lonar Crater, India and a proposal for the recognition of Streptomyces alkaliterrae sp. nov.</title>
        <authorList>
            <person name="Golinska P."/>
        </authorList>
    </citation>
    <scope>NUCLEOTIDE SEQUENCE [LARGE SCALE GENOMIC DNA]</scope>
    <source>
        <strain evidence="3">OF3</strain>
    </source>
</reference>
<accession>A0A7W3WRG7</accession>
<dbReference type="SUPFAM" id="SSF54593">
    <property type="entry name" value="Glyoxalase/Bleomycin resistance protein/Dihydroxybiphenyl dioxygenase"/>
    <property type="match status" value="1"/>
</dbReference>
<dbReference type="CDD" id="cd06588">
    <property type="entry name" value="PhnB_like"/>
    <property type="match status" value="1"/>
</dbReference>
<evidence type="ECO:0000313" key="2">
    <source>
        <dbReference type="EMBL" id="MBB1256785.1"/>
    </source>
</evidence>
<sequence>MPEKKITTCLWFDNEAEEAAAYYLSVFGDGRITDVQRYSEAGPGEPGSVVVVAFELFGQRFTALNGGKVDWAFNESVSFQVHCEDQAEVDDLWAKLTADGGQESQCGWLKDRYGVSWQIEPKRLFELLADPDPALVARVTEAMLTMKKIDIPTLEAAAAPPTREA</sequence>
<dbReference type="InterPro" id="IPR029068">
    <property type="entry name" value="Glyas_Bleomycin-R_OHBP_Dase"/>
</dbReference>
<feature type="domain" description="PhnB-like" evidence="1">
    <location>
        <begin position="4"/>
        <end position="119"/>
    </location>
</feature>
<protein>
    <submittedName>
        <fullName evidence="2">VOC family protein</fullName>
    </submittedName>
</protein>
<proteinExistence type="predicted"/>
<gene>
    <name evidence="2" type="ORF">H3146_26065</name>
</gene>
<dbReference type="InterPro" id="IPR009725">
    <property type="entry name" value="3_dmu_93_MTrfase"/>
</dbReference>
<dbReference type="RefSeq" id="WP_181355622.1">
    <property type="nucleotide sequence ID" value="NZ_JABJWZ010000455.1"/>
</dbReference>
<dbReference type="PANTHER" id="PTHR33990:SF2">
    <property type="entry name" value="PHNB-LIKE DOMAIN-CONTAINING PROTEIN"/>
    <property type="match status" value="1"/>
</dbReference>
<dbReference type="PANTHER" id="PTHR33990">
    <property type="entry name" value="PROTEIN YJDN-RELATED"/>
    <property type="match status" value="1"/>
</dbReference>
<dbReference type="Proteomes" id="UP000525686">
    <property type="component" value="Unassembled WGS sequence"/>
</dbReference>
<dbReference type="Pfam" id="PF06983">
    <property type="entry name" value="3-dmu-9_3-mt"/>
    <property type="match status" value="1"/>
</dbReference>
<evidence type="ECO:0000259" key="1">
    <source>
        <dbReference type="Pfam" id="PF06983"/>
    </source>
</evidence>
<dbReference type="InterPro" id="IPR028973">
    <property type="entry name" value="PhnB-like"/>
</dbReference>